<sequence length="357" mass="38954">MIPFFRQEFNEEMKQAALSALESEKFVLGESVLRFEEAFAEYLGVKEAVAVSSGTAALKIALLSLGIKPKQKVLVPAWSFIASATSVIHAGSKPLLVDVSEETALIEPASLKSADRLAAVMPVHLYGQSCKMNELLDFCKDNKLLLVEDACQAHGAEFNGKKAGSFGDAGCFSFYPTKNMNVGGDGGMIATNNEEMAEKARSYRDCGRVSTDSHGLIGFTERLNTVNAAIGLVQLKYLDKWVEKRQKIASIYQKNLPQNAFFSQIKGSTHSYNVFAIKATEREKLLRVLEAEGIGYAVHYAKPIHLQPAFMDALGFKGGEFPASENLAKLVVSLPIYPSLKIEDAEKVCEAVNSVLK</sequence>
<evidence type="ECO:0000256" key="1">
    <source>
        <dbReference type="RuleBase" id="RU004508"/>
    </source>
</evidence>
<dbReference type="Pfam" id="PF01041">
    <property type="entry name" value="DegT_DnrJ_EryC1"/>
    <property type="match status" value="1"/>
</dbReference>
<dbReference type="GO" id="GO:0030170">
    <property type="term" value="F:pyridoxal phosphate binding"/>
    <property type="evidence" value="ECO:0007669"/>
    <property type="project" value="TreeGrafter"/>
</dbReference>
<reference evidence="3" key="2">
    <citation type="submission" date="2021-03" db="EMBL/GenBank/DDBJ databases">
        <authorList>
            <person name="Jaffe A."/>
        </authorList>
    </citation>
    <scope>NUCLEOTIDE SEQUENCE</scope>
    <source>
        <strain evidence="3">RIFCSPHIGHO2_01_FULL_GW2011_AR10_43_9</strain>
    </source>
</reference>
<evidence type="ECO:0000313" key="2">
    <source>
        <dbReference type="EMBL" id="HIH08608.1"/>
    </source>
</evidence>
<dbReference type="PIRSF" id="PIRSF000390">
    <property type="entry name" value="PLP_StrS"/>
    <property type="match status" value="1"/>
</dbReference>
<proteinExistence type="inferred from homology"/>
<keyword evidence="2" id="KW-0808">Transferase</keyword>
<dbReference type="SUPFAM" id="SSF53383">
    <property type="entry name" value="PLP-dependent transferases"/>
    <property type="match status" value="1"/>
</dbReference>
<dbReference type="Gene3D" id="3.90.1150.10">
    <property type="entry name" value="Aspartate Aminotransferase, domain 1"/>
    <property type="match status" value="1"/>
</dbReference>
<dbReference type="Proteomes" id="UP000577419">
    <property type="component" value="Unassembled WGS sequence"/>
</dbReference>
<dbReference type="Proteomes" id="UP000683213">
    <property type="component" value="Unassembled WGS sequence"/>
</dbReference>
<evidence type="ECO:0000313" key="3">
    <source>
        <dbReference type="EMBL" id="MBS3059157.1"/>
    </source>
</evidence>
<dbReference type="InterPro" id="IPR000653">
    <property type="entry name" value="DegT/StrS_aminotransferase"/>
</dbReference>
<dbReference type="Gene3D" id="3.40.640.10">
    <property type="entry name" value="Type I PLP-dependent aspartate aminotransferase-like (Major domain)"/>
    <property type="match status" value="1"/>
</dbReference>
<dbReference type="GO" id="GO:0000271">
    <property type="term" value="P:polysaccharide biosynthetic process"/>
    <property type="evidence" value="ECO:0007669"/>
    <property type="project" value="TreeGrafter"/>
</dbReference>
<dbReference type="EMBL" id="DUFG01000021">
    <property type="protein sequence ID" value="HIH08608.1"/>
    <property type="molecule type" value="Genomic_DNA"/>
</dbReference>
<keyword evidence="1" id="KW-0663">Pyridoxal phosphate</keyword>
<dbReference type="InterPro" id="IPR015422">
    <property type="entry name" value="PyrdxlP-dep_Trfase_small"/>
</dbReference>
<dbReference type="InterPro" id="IPR015424">
    <property type="entry name" value="PyrdxlP-dep_Trfase"/>
</dbReference>
<gene>
    <name evidence="2" type="ORF">HA237_04530</name>
    <name evidence="3" type="ORF">J4224_01890</name>
</gene>
<comment type="caution">
    <text evidence="2">The sequence shown here is derived from an EMBL/GenBank/DDBJ whole genome shotgun (WGS) entry which is preliminary data.</text>
</comment>
<accession>A0A7J4ISV8</accession>
<keyword evidence="2" id="KW-0032">Aminotransferase</keyword>
<dbReference type="InterPro" id="IPR015421">
    <property type="entry name" value="PyrdxlP-dep_Trfase_major"/>
</dbReference>
<protein>
    <submittedName>
        <fullName evidence="2">DegT/DnrJ/EryC1/StrS family aminotransferase</fullName>
    </submittedName>
</protein>
<organism evidence="2 4">
    <name type="scientific">Candidatus Iainarchaeum sp</name>
    <dbReference type="NCBI Taxonomy" id="3101447"/>
    <lineage>
        <taxon>Archaea</taxon>
        <taxon>Candidatus Iainarchaeota</taxon>
        <taxon>Candidatus Iainarchaeia</taxon>
        <taxon>Candidatus Iainarchaeales</taxon>
        <taxon>Candidatus Iainarchaeaceae</taxon>
        <taxon>Candidatus Iainarchaeum</taxon>
    </lineage>
</organism>
<reference evidence="2" key="1">
    <citation type="journal article" date="2020" name="bioRxiv">
        <title>A rank-normalized archaeal taxonomy based on genome phylogeny resolves widespread incomplete and uneven classifications.</title>
        <authorList>
            <person name="Rinke C."/>
            <person name="Chuvochina M."/>
            <person name="Mussig A.J."/>
            <person name="Chaumeil P.-A."/>
            <person name="Waite D.W."/>
            <person name="Whitman W.B."/>
            <person name="Parks D.H."/>
            <person name="Hugenholtz P."/>
        </authorList>
    </citation>
    <scope>NUCLEOTIDE SEQUENCE</scope>
    <source>
        <strain evidence="2">UBA10011</strain>
    </source>
</reference>
<name>A0A7J4ISV8_9ARCH</name>
<dbReference type="PANTHER" id="PTHR30244">
    <property type="entry name" value="TRANSAMINASE"/>
    <property type="match status" value="1"/>
</dbReference>
<dbReference type="GO" id="GO:0008483">
    <property type="term" value="F:transaminase activity"/>
    <property type="evidence" value="ECO:0007669"/>
    <property type="project" value="UniProtKB-KW"/>
</dbReference>
<dbReference type="CDD" id="cd00616">
    <property type="entry name" value="AHBA_syn"/>
    <property type="match status" value="1"/>
</dbReference>
<dbReference type="AlphaFoldDB" id="A0A7J4ISV8"/>
<dbReference type="PANTHER" id="PTHR30244:SF34">
    <property type="entry name" value="DTDP-4-AMINO-4,6-DIDEOXYGALACTOSE TRANSAMINASE"/>
    <property type="match status" value="1"/>
</dbReference>
<evidence type="ECO:0000313" key="4">
    <source>
        <dbReference type="Proteomes" id="UP000577419"/>
    </source>
</evidence>
<reference evidence="3" key="3">
    <citation type="submission" date="2021-05" db="EMBL/GenBank/DDBJ databases">
        <title>Protein family content uncovers lineage relationships and bacterial pathway maintenance mechanisms in DPANN archaea.</title>
        <authorList>
            <person name="Castelle C.J."/>
            <person name="Meheust R."/>
            <person name="Jaffe A.L."/>
            <person name="Seitz K."/>
            <person name="Gong X."/>
            <person name="Baker B.J."/>
            <person name="Banfield J.F."/>
        </authorList>
    </citation>
    <scope>NUCLEOTIDE SEQUENCE</scope>
    <source>
        <strain evidence="3">RIFCSPHIGHO2_01_FULL_GW2011_AR10_43_9</strain>
    </source>
</reference>
<comment type="similarity">
    <text evidence="1">Belongs to the DegT/DnrJ/EryC1 family.</text>
</comment>
<dbReference type="EMBL" id="JAGVWF010000026">
    <property type="protein sequence ID" value="MBS3059157.1"/>
    <property type="molecule type" value="Genomic_DNA"/>
</dbReference>